<reference evidence="1 2" key="1">
    <citation type="submission" date="2019-04" db="EMBL/GenBank/DDBJ databases">
        <title>An improved genome assembly and genetic linkage map for asparagus bean, Vigna unguiculata ssp. sesquipedialis.</title>
        <authorList>
            <person name="Xia Q."/>
            <person name="Zhang R."/>
            <person name="Dong Y."/>
        </authorList>
    </citation>
    <scope>NUCLEOTIDE SEQUENCE [LARGE SCALE GENOMIC DNA]</scope>
    <source>
        <tissue evidence="1">Leaf</tissue>
    </source>
</reference>
<gene>
    <name evidence="1" type="ORF">DEO72_LG10g2441</name>
</gene>
<accession>A0A4D6ND20</accession>
<name>A0A4D6ND20_VIGUN</name>
<evidence type="ECO:0000313" key="2">
    <source>
        <dbReference type="Proteomes" id="UP000501690"/>
    </source>
</evidence>
<sequence>MRLSLLDQGSQNPSKGAAAALGRNKGNCFLKSEWKESIAVVSLNCTTRALLRFASSSRTSPLKAPYCFLLHGSIIIPFFYCSAVPPVSQSISRAVVLRGSVSKPRVTPFQIGGEQLGVEQRYPPQVQASLNPTRWIGRLARRMWSSFTMYVVLSALNH</sequence>
<protein>
    <submittedName>
        <fullName evidence="1">Uncharacterized protein</fullName>
    </submittedName>
</protein>
<keyword evidence="2" id="KW-1185">Reference proteome</keyword>
<proteinExistence type="predicted"/>
<dbReference type="EMBL" id="CP039354">
    <property type="protein sequence ID" value="QCE11208.1"/>
    <property type="molecule type" value="Genomic_DNA"/>
</dbReference>
<evidence type="ECO:0000313" key="1">
    <source>
        <dbReference type="EMBL" id="QCE11208.1"/>
    </source>
</evidence>
<dbReference type="AlphaFoldDB" id="A0A4D6ND20"/>
<dbReference type="Proteomes" id="UP000501690">
    <property type="component" value="Linkage Group LG10"/>
</dbReference>
<organism evidence="1 2">
    <name type="scientific">Vigna unguiculata</name>
    <name type="common">Cowpea</name>
    <dbReference type="NCBI Taxonomy" id="3917"/>
    <lineage>
        <taxon>Eukaryota</taxon>
        <taxon>Viridiplantae</taxon>
        <taxon>Streptophyta</taxon>
        <taxon>Embryophyta</taxon>
        <taxon>Tracheophyta</taxon>
        <taxon>Spermatophyta</taxon>
        <taxon>Magnoliopsida</taxon>
        <taxon>eudicotyledons</taxon>
        <taxon>Gunneridae</taxon>
        <taxon>Pentapetalae</taxon>
        <taxon>rosids</taxon>
        <taxon>fabids</taxon>
        <taxon>Fabales</taxon>
        <taxon>Fabaceae</taxon>
        <taxon>Papilionoideae</taxon>
        <taxon>50 kb inversion clade</taxon>
        <taxon>NPAAA clade</taxon>
        <taxon>indigoferoid/millettioid clade</taxon>
        <taxon>Phaseoleae</taxon>
        <taxon>Vigna</taxon>
    </lineage>
</organism>